<keyword evidence="2" id="KW-0969">Cilium</keyword>
<keyword evidence="2" id="KW-0282">Flagellum</keyword>
<sequence>MNIAGGVSSSLDTPGIRPMEAKERPLTTQVEQSKSSQESENNPKEEKVDLESLQSLLGGVNDKLEPYDTQVQFSVHEKTKQVMIKVVNTATNETVREIPSEKLMDIMANLLEVAGILVDVKA</sequence>
<evidence type="ECO:0000313" key="3">
    <source>
        <dbReference type="Proteomes" id="UP000180254"/>
    </source>
</evidence>
<name>A0A1S1V4W8_9FIRM</name>
<organism evidence="2 3">
    <name type="scientific">Andreesenia angusta</name>
    <dbReference type="NCBI Taxonomy" id="39480"/>
    <lineage>
        <taxon>Bacteria</taxon>
        <taxon>Bacillati</taxon>
        <taxon>Bacillota</taxon>
        <taxon>Tissierellia</taxon>
        <taxon>Tissierellales</taxon>
        <taxon>Gottschalkiaceae</taxon>
        <taxon>Andreesenia</taxon>
    </lineage>
</organism>
<reference evidence="2 3" key="1">
    <citation type="submission" date="2016-09" db="EMBL/GenBank/DDBJ databases">
        <title>Genome sequence of Eubacterium angustum.</title>
        <authorList>
            <person name="Poehlein A."/>
            <person name="Daniel R."/>
        </authorList>
    </citation>
    <scope>NUCLEOTIDE SEQUENCE [LARGE SCALE GENOMIC DNA]</scope>
    <source>
        <strain evidence="2 3">DSM 1989</strain>
    </source>
</reference>
<protein>
    <submittedName>
        <fullName evidence="2">Flagellar protein FlaG</fullName>
    </submittedName>
</protein>
<dbReference type="InterPro" id="IPR005186">
    <property type="entry name" value="FlaG"/>
</dbReference>
<dbReference type="AlphaFoldDB" id="A0A1S1V4W8"/>
<evidence type="ECO:0000313" key="2">
    <source>
        <dbReference type="EMBL" id="OHW61578.1"/>
    </source>
</evidence>
<dbReference type="InterPro" id="IPR035924">
    <property type="entry name" value="FlaG-like_sf"/>
</dbReference>
<dbReference type="SUPFAM" id="SSF160214">
    <property type="entry name" value="FlaG-like"/>
    <property type="match status" value="1"/>
</dbReference>
<comment type="caution">
    <text evidence="2">The sequence shown here is derived from an EMBL/GenBank/DDBJ whole genome shotgun (WGS) entry which is preliminary data.</text>
</comment>
<dbReference type="PANTHER" id="PTHR37166">
    <property type="entry name" value="PROTEIN FLAG"/>
    <property type="match status" value="1"/>
</dbReference>
<proteinExistence type="predicted"/>
<dbReference type="Pfam" id="PF03646">
    <property type="entry name" value="FlaG"/>
    <property type="match status" value="1"/>
</dbReference>
<dbReference type="STRING" id="39480.EUAN_20160"/>
<dbReference type="Proteomes" id="UP000180254">
    <property type="component" value="Unassembled WGS sequence"/>
</dbReference>
<feature type="region of interest" description="Disordered" evidence="1">
    <location>
        <begin position="1"/>
        <end position="48"/>
    </location>
</feature>
<dbReference type="EMBL" id="MKIE01000010">
    <property type="protein sequence ID" value="OHW61578.1"/>
    <property type="molecule type" value="Genomic_DNA"/>
</dbReference>
<keyword evidence="3" id="KW-1185">Reference proteome</keyword>
<gene>
    <name evidence="2" type="ORF">EUAN_20160</name>
</gene>
<feature type="compositionally biased region" description="Low complexity" evidence="1">
    <location>
        <begin position="31"/>
        <end position="40"/>
    </location>
</feature>
<accession>A0A1S1V4W8</accession>
<keyword evidence="2" id="KW-0966">Cell projection</keyword>
<evidence type="ECO:0000256" key="1">
    <source>
        <dbReference type="SAM" id="MobiDB-lite"/>
    </source>
</evidence>
<dbReference type="PANTHER" id="PTHR37166:SF1">
    <property type="entry name" value="PROTEIN FLAG"/>
    <property type="match status" value="1"/>
</dbReference>
<dbReference type="Gene3D" id="3.30.160.170">
    <property type="entry name" value="FlaG-like"/>
    <property type="match status" value="1"/>
</dbReference>